<sequence length="756" mass="86739">MNLPFLFFFFHILNLLFFLHCCCCCTNFAILDTRVLLLGKNYTVGRDNDAHFEKFGEDLDFLFHSGRVAKEYLTIAVGTTLHGNINLKTTLQLCIKSRAKAYINGEIYRLKQKGDPKQDIDFTNESRIVIASEKDLKNNIVDEPLIIEWVDLRLYIGTRDKFVEQLIHLQLDIRFVDDIKQATHYYTNKTVPDLDEFRVAIIKGTNIVNEAWIRSLLEDADKLVWLNLKNNLEFLPNGDSRYLLQLNRVKTLENHKVISFEKISWLDTIIVSRSKEVIEHEVGENEFILVAPSSEFGFEAIEQNILFNRILTNQLDQVPRNKVTLASLKRPATTSPEKRKRRKYEKVDKLHFFSLGDVTPVQSIPKEKDDEEEIENEREKAKEKGNEMDAEEGKEIKEKENGKEKNDSVEVQKKQRHETNNSESIEYNSKTLNELDSITIKNTSNTTSSITNTATNELKKPSIVVKREELSPKLPNLDNGNNSVSSKKRKNEYNSTTENAPKIAKFVPKVSLIDAVIQAKEQAVKTLNKELGVSDDFYERKDETEGDDEQTLLAIKKLSNLAIVEVVDKPLRQRPAVPIKVSSTQKNFKRFRKNKPPKSKIERPQIEMINVGAFSPVKSKKKVTVDSEFNGIMSSVRGFTPSTLFVQDDESGAESSEEKERGEDCEQVAPSFQEIKDYSRSQRESQARSHSRNGSRGQPVRRGLTSQRGWGNISESVNEEKQEQEQEQEKEKEDDIDEDDDGDDDDEEQPKFGFTN</sequence>
<organism evidence="3 4">
    <name type="scientific">Lodderomyces elongisporus (strain ATCC 11503 / CBS 2605 / JCM 1781 / NBRC 1676 / NRRL YB-4239)</name>
    <name type="common">Yeast</name>
    <name type="synonym">Saccharomyces elongisporus</name>
    <dbReference type="NCBI Taxonomy" id="379508"/>
    <lineage>
        <taxon>Eukaryota</taxon>
        <taxon>Fungi</taxon>
        <taxon>Dikarya</taxon>
        <taxon>Ascomycota</taxon>
        <taxon>Saccharomycotina</taxon>
        <taxon>Pichiomycetes</taxon>
        <taxon>Debaryomycetaceae</taxon>
        <taxon>Candida/Lodderomyces clade</taxon>
        <taxon>Lodderomyces</taxon>
    </lineage>
</organism>
<feature type="signal peptide" evidence="2">
    <location>
        <begin position="1"/>
        <end position="24"/>
    </location>
</feature>
<keyword evidence="4" id="KW-1185">Reference proteome</keyword>
<feature type="compositionally biased region" description="Polar residues" evidence="1">
    <location>
        <begin position="704"/>
        <end position="716"/>
    </location>
</feature>
<feature type="compositionally biased region" description="Basic and acidic residues" evidence="1">
    <location>
        <begin position="718"/>
        <end position="733"/>
    </location>
</feature>
<protein>
    <recommendedName>
        <fullName evidence="5">FHA domain-containing protein</fullName>
    </recommendedName>
</protein>
<dbReference type="InParanoid" id="A5E500"/>
<dbReference type="OrthoDB" id="4019860at2759"/>
<feature type="compositionally biased region" description="Basic and acidic residues" evidence="1">
    <location>
        <begin position="377"/>
        <end position="420"/>
    </location>
</feature>
<feature type="region of interest" description="Disordered" evidence="1">
    <location>
        <begin position="361"/>
        <end position="427"/>
    </location>
</feature>
<keyword evidence="2" id="KW-0732">Signal</keyword>
<feature type="region of interest" description="Disordered" evidence="1">
    <location>
        <begin position="472"/>
        <end position="496"/>
    </location>
</feature>
<dbReference type="eggNOG" id="ENOG502RQ22">
    <property type="taxonomic scope" value="Eukaryota"/>
</dbReference>
<feature type="compositionally biased region" description="Acidic residues" evidence="1">
    <location>
        <begin position="734"/>
        <end position="748"/>
    </location>
</feature>
<feature type="compositionally biased region" description="Basic and acidic residues" evidence="1">
    <location>
        <begin position="674"/>
        <end position="687"/>
    </location>
</feature>
<name>A5E500_LODEL</name>
<dbReference type="HOGENOM" id="CLU_443422_0_0_1"/>
<proteinExistence type="predicted"/>
<feature type="region of interest" description="Disordered" evidence="1">
    <location>
        <begin position="647"/>
        <end position="756"/>
    </location>
</feature>
<dbReference type="Proteomes" id="UP000001996">
    <property type="component" value="Unassembled WGS sequence"/>
</dbReference>
<evidence type="ECO:0000313" key="3">
    <source>
        <dbReference type="EMBL" id="EDK46509.1"/>
    </source>
</evidence>
<dbReference type="AlphaFoldDB" id="A5E500"/>
<gene>
    <name evidence="3" type="ORF">LELG_04689</name>
</gene>
<evidence type="ECO:0008006" key="5">
    <source>
        <dbReference type="Google" id="ProtNLM"/>
    </source>
</evidence>
<dbReference type="KEGG" id="lel:PVL30_005419"/>
<evidence type="ECO:0000313" key="4">
    <source>
        <dbReference type="Proteomes" id="UP000001996"/>
    </source>
</evidence>
<feature type="chain" id="PRO_5002681767" description="FHA domain-containing protein" evidence="2">
    <location>
        <begin position="25"/>
        <end position="756"/>
    </location>
</feature>
<evidence type="ECO:0000256" key="2">
    <source>
        <dbReference type="SAM" id="SignalP"/>
    </source>
</evidence>
<accession>A5E500</accession>
<evidence type="ECO:0000256" key="1">
    <source>
        <dbReference type="SAM" id="MobiDB-lite"/>
    </source>
</evidence>
<reference evidence="3 4" key="1">
    <citation type="journal article" date="2009" name="Nature">
        <title>Evolution of pathogenicity and sexual reproduction in eight Candida genomes.</title>
        <authorList>
            <person name="Butler G."/>
            <person name="Rasmussen M.D."/>
            <person name="Lin M.F."/>
            <person name="Santos M.A."/>
            <person name="Sakthikumar S."/>
            <person name="Munro C.A."/>
            <person name="Rheinbay E."/>
            <person name="Grabherr M."/>
            <person name="Forche A."/>
            <person name="Reedy J.L."/>
            <person name="Agrafioti I."/>
            <person name="Arnaud M.B."/>
            <person name="Bates S."/>
            <person name="Brown A.J."/>
            <person name="Brunke S."/>
            <person name="Costanzo M.C."/>
            <person name="Fitzpatrick D.A."/>
            <person name="de Groot P.W."/>
            <person name="Harris D."/>
            <person name="Hoyer L.L."/>
            <person name="Hube B."/>
            <person name="Klis F.M."/>
            <person name="Kodira C."/>
            <person name="Lennard N."/>
            <person name="Logue M.E."/>
            <person name="Martin R."/>
            <person name="Neiman A.M."/>
            <person name="Nikolaou E."/>
            <person name="Quail M.A."/>
            <person name="Quinn J."/>
            <person name="Santos M.C."/>
            <person name="Schmitzberger F.F."/>
            <person name="Sherlock G."/>
            <person name="Shah P."/>
            <person name="Silverstein K.A."/>
            <person name="Skrzypek M.S."/>
            <person name="Soll D."/>
            <person name="Staggs R."/>
            <person name="Stansfield I."/>
            <person name="Stumpf M.P."/>
            <person name="Sudbery P.E."/>
            <person name="Srikantha T."/>
            <person name="Zeng Q."/>
            <person name="Berman J."/>
            <person name="Berriman M."/>
            <person name="Heitman J."/>
            <person name="Gow N.A."/>
            <person name="Lorenz M.C."/>
            <person name="Birren B.W."/>
            <person name="Kellis M."/>
            <person name="Cuomo C.A."/>
        </authorList>
    </citation>
    <scope>NUCLEOTIDE SEQUENCE [LARGE SCALE GENOMIC DNA]</scope>
    <source>
        <strain evidence="4">ATCC 11503 / BCRC 21390 / CBS 2605 / JCM 1781 / NBRC 1676 / NRRL YB-4239</strain>
    </source>
</reference>
<dbReference type="GeneID" id="5230923"/>
<dbReference type="EMBL" id="CH981530">
    <property type="protein sequence ID" value="EDK46509.1"/>
    <property type="molecule type" value="Genomic_DNA"/>
</dbReference>
<dbReference type="VEuPathDB" id="FungiDB:LELG_04689"/>